<dbReference type="SMART" id="SM00829">
    <property type="entry name" value="PKS_ER"/>
    <property type="match status" value="1"/>
</dbReference>
<dbReference type="Proteomes" id="UP000808337">
    <property type="component" value="Unassembled WGS sequence"/>
</dbReference>
<feature type="domain" description="Enoyl reductase (ER)" evidence="1">
    <location>
        <begin position="10"/>
        <end position="316"/>
    </location>
</feature>
<comment type="caution">
    <text evidence="2">The sequence shown here is derived from an EMBL/GenBank/DDBJ whole genome shotgun (WGS) entry which is preliminary data.</text>
</comment>
<evidence type="ECO:0000259" key="1">
    <source>
        <dbReference type="SMART" id="SM00829"/>
    </source>
</evidence>
<dbReference type="InterPro" id="IPR036291">
    <property type="entry name" value="NAD(P)-bd_dom_sf"/>
</dbReference>
<dbReference type="CDD" id="cd08267">
    <property type="entry name" value="MDR1"/>
    <property type="match status" value="1"/>
</dbReference>
<dbReference type="InterPro" id="IPR020843">
    <property type="entry name" value="ER"/>
</dbReference>
<dbReference type="InterPro" id="IPR011032">
    <property type="entry name" value="GroES-like_sf"/>
</dbReference>
<name>A0A9D7T0U2_9BACT</name>
<reference evidence="2 3" key="1">
    <citation type="submission" date="2020-10" db="EMBL/GenBank/DDBJ databases">
        <title>Connecting structure to function with the recovery of over 1000 high-quality activated sludge metagenome-assembled genomes encoding full-length rRNA genes using long-read sequencing.</title>
        <authorList>
            <person name="Singleton C.M."/>
            <person name="Petriglieri F."/>
            <person name="Kristensen J.M."/>
            <person name="Kirkegaard R.H."/>
            <person name="Michaelsen T.Y."/>
            <person name="Andersen M.H."/>
            <person name="Karst S.M."/>
            <person name="Dueholm M.S."/>
            <person name="Nielsen P.H."/>
            <person name="Albertsen M."/>
        </authorList>
    </citation>
    <scope>NUCLEOTIDE SEQUENCE [LARGE SCALE GENOMIC DNA]</scope>
    <source>
        <strain evidence="2">Ribe_18-Q3-R11-54_MAXAC.273</strain>
    </source>
</reference>
<evidence type="ECO:0000313" key="3">
    <source>
        <dbReference type="Proteomes" id="UP000808337"/>
    </source>
</evidence>
<dbReference type="Gene3D" id="3.90.180.10">
    <property type="entry name" value="Medium-chain alcohol dehydrogenases, catalytic domain"/>
    <property type="match status" value="1"/>
</dbReference>
<dbReference type="PANTHER" id="PTHR11695:SF648">
    <property type="entry name" value="ZINC-BINDING OXIDOREDUCTASE"/>
    <property type="match status" value="1"/>
</dbReference>
<dbReference type="Pfam" id="PF13602">
    <property type="entry name" value="ADH_zinc_N_2"/>
    <property type="match status" value="1"/>
</dbReference>
<gene>
    <name evidence="2" type="ORF">IPP15_22925</name>
</gene>
<dbReference type="AlphaFoldDB" id="A0A9D7T0U2"/>
<dbReference type="InterPro" id="IPR050700">
    <property type="entry name" value="YIM1/Zinc_Alcohol_DH_Fams"/>
</dbReference>
<dbReference type="InterPro" id="IPR013154">
    <property type="entry name" value="ADH-like_N"/>
</dbReference>
<dbReference type="EMBL" id="JADKGY010000033">
    <property type="protein sequence ID" value="MBK9985175.1"/>
    <property type="molecule type" value="Genomic_DNA"/>
</dbReference>
<dbReference type="Gene3D" id="3.40.50.720">
    <property type="entry name" value="NAD(P)-binding Rossmann-like Domain"/>
    <property type="match status" value="1"/>
</dbReference>
<dbReference type="PANTHER" id="PTHR11695">
    <property type="entry name" value="ALCOHOL DEHYDROGENASE RELATED"/>
    <property type="match status" value="1"/>
</dbReference>
<dbReference type="SUPFAM" id="SSF50129">
    <property type="entry name" value="GroES-like"/>
    <property type="match status" value="1"/>
</dbReference>
<evidence type="ECO:0000313" key="2">
    <source>
        <dbReference type="EMBL" id="MBK9985175.1"/>
    </source>
</evidence>
<dbReference type="SUPFAM" id="SSF51735">
    <property type="entry name" value="NAD(P)-binding Rossmann-fold domains"/>
    <property type="match status" value="1"/>
</dbReference>
<dbReference type="Pfam" id="PF08240">
    <property type="entry name" value="ADH_N"/>
    <property type="match status" value="1"/>
</dbReference>
<sequence>MKAIVSTAYGSPEVLQLREVKTPVPTENEILIRIHATSVSSGDVRIRKADPYAVRFVYGFRKPKNDILGYAFAGEIEAMGKNVKRFKVGDQVFGSAGMHMGAYAEYVCLPEDGVLAMKPKNMSYAEAAAIPFGGNTALYFLRKAEIKNGQKVLIYGASSAIGTIAVQLAKYFGAEVTGVCSSANLDMVLSLGADKVIDYTKVDFSKSGETYDVIFDTVGKSSFSGSIKSLKKNSFYLKTVHMDLSSIFRGIWTSMTSGKKVKGGVTVEKSEDLNFLREIIEAGKLKAVIDRTYTLEQIPEAHGYVEKGHKKGNVVITVDHE</sequence>
<organism evidence="2 3">
    <name type="scientific">Candidatus Opimibacter skivensis</name>
    <dbReference type="NCBI Taxonomy" id="2982028"/>
    <lineage>
        <taxon>Bacteria</taxon>
        <taxon>Pseudomonadati</taxon>
        <taxon>Bacteroidota</taxon>
        <taxon>Saprospiria</taxon>
        <taxon>Saprospirales</taxon>
        <taxon>Saprospiraceae</taxon>
        <taxon>Candidatus Opimibacter</taxon>
    </lineage>
</organism>
<proteinExistence type="predicted"/>
<accession>A0A9D7T0U2</accession>
<protein>
    <submittedName>
        <fullName evidence="2">NAD(P)-dependent alcohol dehydrogenase</fullName>
    </submittedName>
</protein>
<dbReference type="GO" id="GO:0016491">
    <property type="term" value="F:oxidoreductase activity"/>
    <property type="evidence" value="ECO:0007669"/>
    <property type="project" value="InterPro"/>
</dbReference>